<protein>
    <submittedName>
        <fullName evidence="1">Uncharacterized protein</fullName>
    </submittedName>
</protein>
<sequence length="61" mass="6962">MENLLTFNLRVPVVSHLISENTIIEQLLLMLSPTVGGCKYEKYRKEIESFTNGHLSGLDRL</sequence>
<comment type="caution">
    <text evidence="1">The sequence shown here is derived from an EMBL/GenBank/DDBJ whole genome shotgun (WGS) entry which is preliminary data.</text>
</comment>
<proteinExistence type="predicted"/>
<dbReference type="EMBL" id="BLKC01000166">
    <property type="protein sequence ID" value="GFF58167.1"/>
    <property type="molecule type" value="Genomic_DNA"/>
</dbReference>
<gene>
    <name evidence="1" type="ORF">IFM46972_11021</name>
</gene>
<dbReference type="AlphaFoldDB" id="A0A8H3SEW0"/>
<name>A0A8H3SEW0_9EURO</name>
<organism evidence="1 2">
    <name type="scientific">Aspergillus udagawae</name>
    <dbReference type="NCBI Taxonomy" id="91492"/>
    <lineage>
        <taxon>Eukaryota</taxon>
        <taxon>Fungi</taxon>
        <taxon>Dikarya</taxon>
        <taxon>Ascomycota</taxon>
        <taxon>Pezizomycotina</taxon>
        <taxon>Eurotiomycetes</taxon>
        <taxon>Eurotiomycetidae</taxon>
        <taxon>Eurotiales</taxon>
        <taxon>Aspergillaceae</taxon>
        <taxon>Aspergillus</taxon>
        <taxon>Aspergillus subgen. Fumigati</taxon>
    </lineage>
</organism>
<accession>A0A8H3SEW0</accession>
<dbReference type="Proteomes" id="UP000465221">
    <property type="component" value="Unassembled WGS sequence"/>
</dbReference>
<reference evidence="1 2" key="1">
    <citation type="submission" date="2020-01" db="EMBL/GenBank/DDBJ databases">
        <title>Draft genome sequence of Aspergillus udagawae IFM 46972.</title>
        <authorList>
            <person name="Takahashi H."/>
            <person name="Yaguchi T."/>
        </authorList>
    </citation>
    <scope>NUCLEOTIDE SEQUENCE [LARGE SCALE GENOMIC DNA]</scope>
    <source>
        <strain evidence="1 2">IFM 46972</strain>
    </source>
</reference>
<evidence type="ECO:0000313" key="1">
    <source>
        <dbReference type="EMBL" id="GFF58167.1"/>
    </source>
</evidence>
<evidence type="ECO:0000313" key="2">
    <source>
        <dbReference type="Proteomes" id="UP000465221"/>
    </source>
</evidence>